<keyword evidence="1" id="KW-1133">Transmembrane helix</keyword>
<dbReference type="RefSeq" id="WP_215612244.1">
    <property type="nucleotide sequence ID" value="NZ_CP076135.1"/>
</dbReference>
<keyword evidence="1" id="KW-0472">Membrane</keyword>
<proteinExistence type="predicted"/>
<accession>A0A975NLA8</accession>
<dbReference type="AlphaFoldDB" id="A0A975NLA8"/>
<feature type="transmembrane region" description="Helical" evidence="1">
    <location>
        <begin position="6"/>
        <end position="26"/>
    </location>
</feature>
<evidence type="ECO:0000313" key="3">
    <source>
        <dbReference type="Proteomes" id="UP000680805"/>
    </source>
</evidence>
<evidence type="ECO:0000256" key="1">
    <source>
        <dbReference type="SAM" id="Phobius"/>
    </source>
</evidence>
<reference evidence="2" key="1">
    <citation type="submission" date="2021-06" db="EMBL/GenBank/DDBJ databases">
        <title>Bradyrhizobium sp. S2-11-2 Genome sequencing.</title>
        <authorList>
            <person name="Jin L."/>
        </authorList>
    </citation>
    <scope>NUCLEOTIDE SEQUENCE</scope>
    <source>
        <strain evidence="2">S2-11-2</strain>
    </source>
</reference>
<protein>
    <submittedName>
        <fullName evidence="2">Uncharacterized protein</fullName>
    </submittedName>
</protein>
<sequence>MRSHPVIAIATVILVGFGVKLTFFSAPKAAANLGSAGSVGVSVAQTKILPVEKVHDMTFVFSDGD</sequence>
<dbReference type="EMBL" id="CP076135">
    <property type="protein sequence ID" value="QWG16539.1"/>
    <property type="molecule type" value="Genomic_DNA"/>
</dbReference>
<dbReference type="Proteomes" id="UP000680805">
    <property type="component" value="Chromosome"/>
</dbReference>
<gene>
    <name evidence="2" type="ORF">KMZ68_16180</name>
</gene>
<organism evidence="2 3">
    <name type="scientific">Bradyrhizobium sediminis</name>
    <dbReference type="NCBI Taxonomy" id="2840469"/>
    <lineage>
        <taxon>Bacteria</taxon>
        <taxon>Pseudomonadati</taxon>
        <taxon>Pseudomonadota</taxon>
        <taxon>Alphaproteobacteria</taxon>
        <taxon>Hyphomicrobiales</taxon>
        <taxon>Nitrobacteraceae</taxon>
        <taxon>Bradyrhizobium</taxon>
    </lineage>
</organism>
<dbReference type="KEGG" id="bsei:KMZ68_16180"/>
<keyword evidence="1" id="KW-0812">Transmembrane</keyword>
<name>A0A975NLA8_9BRAD</name>
<evidence type="ECO:0000313" key="2">
    <source>
        <dbReference type="EMBL" id="QWG16539.1"/>
    </source>
</evidence>